<dbReference type="SUPFAM" id="SSF53335">
    <property type="entry name" value="S-adenosyl-L-methionine-dependent methyltransferases"/>
    <property type="match status" value="1"/>
</dbReference>
<proteinExistence type="predicted"/>
<dbReference type="EMBL" id="JACCAE010000001">
    <property type="protein sequence ID" value="NYF96883.1"/>
    <property type="molecule type" value="Genomic_DNA"/>
</dbReference>
<accession>A0A852VQ99</accession>
<dbReference type="Pfam" id="PF13649">
    <property type="entry name" value="Methyltransf_25"/>
    <property type="match status" value="1"/>
</dbReference>
<feature type="domain" description="Methyltransferase" evidence="1">
    <location>
        <begin position="44"/>
        <end position="140"/>
    </location>
</feature>
<sequence length="272" mass="29422">MSDEVARADADWLALREPADAAARSTELVEALRPHLPTDGLVIHDLGCGTGSMARWLAPQLPGNQRWIGYERDEDLLNRAAAAPPPVSLDGLTVTTETRLRDITHLPTEDLDGASLITASALLDMMTREELERMVASIAAAGCPALITLSVIGQVDLAPAHPLDDQIAVAFNAHQRRDTGHGPLAGPDAVYVAAHALRLAGYTLHLTPSPWRLDSSDTALLKAWLKGWVDAACEQDPSLRADASEYRGRRIQQIGSRELTAMIHHRELLALP</sequence>
<reference evidence="2 3" key="1">
    <citation type="submission" date="2020-07" db="EMBL/GenBank/DDBJ databases">
        <title>Sequencing the genomes of 1000 actinobacteria strains.</title>
        <authorList>
            <person name="Klenk H.-P."/>
        </authorList>
    </citation>
    <scope>NUCLEOTIDE SEQUENCE [LARGE SCALE GENOMIC DNA]</scope>
    <source>
        <strain evidence="2 3">DSM 26154</strain>
    </source>
</reference>
<dbReference type="InterPro" id="IPR041698">
    <property type="entry name" value="Methyltransf_25"/>
</dbReference>
<organism evidence="2 3">
    <name type="scientific">Janibacter cremeus</name>
    <dbReference type="NCBI Taxonomy" id="1285192"/>
    <lineage>
        <taxon>Bacteria</taxon>
        <taxon>Bacillati</taxon>
        <taxon>Actinomycetota</taxon>
        <taxon>Actinomycetes</taxon>
        <taxon>Micrococcales</taxon>
        <taxon>Intrasporangiaceae</taxon>
        <taxon>Janibacter</taxon>
    </lineage>
</organism>
<gene>
    <name evidence="2" type="ORF">BJY20_000275</name>
</gene>
<dbReference type="GO" id="GO:0032259">
    <property type="term" value="P:methylation"/>
    <property type="evidence" value="ECO:0007669"/>
    <property type="project" value="UniProtKB-KW"/>
</dbReference>
<evidence type="ECO:0000259" key="1">
    <source>
        <dbReference type="Pfam" id="PF13649"/>
    </source>
</evidence>
<comment type="caution">
    <text evidence="2">The sequence shown here is derived from an EMBL/GenBank/DDBJ whole genome shotgun (WGS) entry which is preliminary data.</text>
</comment>
<dbReference type="InterPro" id="IPR029063">
    <property type="entry name" value="SAM-dependent_MTases_sf"/>
</dbReference>
<name>A0A852VQ99_9MICO</name>
<evidence type="ECO:0000313" key="2">
    <source>
        <dbReference type="EMBL" id="NYF96883.1"/>
    </source>
</evidence>
<dbReference type="AlphaFoldDB" id="A0A852VQ99"/>
<keyword evidence="2" id="KW-0808">Transferase</keyword>
<dbReference type="Gene3D" id="3.40.50.150">
    <property type="entry name" value="Vaccinia Virus protein VP39"/>
    <property type="match status" value="1"/>
</dbReference>
<dbReference type="GO" id="GO:0008168">
    <property type="term" value="F:methyltransferase activity"/>
    <property type="evidence" value="ECO:0007669"/>
    <property type="project" value="UniProtKB-KW"/>
</dbReference>
<dbReference type="RefSeq" id="WP_185989883.1">
    <property type="nucleotide sequence ID" value="NZ_JACCAE010000001.1"/>
</dbReference>
<dbReference type="Proteomes" id="UP000554054">
    <property type="component" value="Unassembled WGS sequence"/>
</dbReference>
<protein>
    <submittedName>
        <fullName evidence="2">SAM-dependent methyltransferase</fullName>
    </submittedName>
</protein>
<keyword evidence="3" id="KW-1185">Reference proteome</keyword>
<evidence type="ECO:0000313" key="3">
    <source>
        <dbReference type="Proteomes" id="UP000554054"/>
    </source>
</evidence>
<keyword evidence="2" id="KW-0489">Methyltransferase</keyword>